<keyword evidence="2" id="KW-1185">Reference proteome</keyword>
<dbReference type="EMBL" id="ACCL02000032">
    <property type="protein sequence ID" value="EET58452.1"/>
    <property type="molecule type" value="Genomic_DNA"/>
</dbReference>
<reference evidence="1" key="1">
    <citation type="submission" date="2009-07" db="EMBL/GenBank/DDBJ databases">
        <authorList>
            <person name="Weinstock G."/>
            <person name="Sodergren E."/>
            <person name="Clifton S."/>
            <person name="Fulton L."/>
            <person name="Fulton B."/>
            <person name="Courtney L."/>
            <person name="Fronick C."/>
            <person name="Harrison M."/>
            <person name="Strong C."/>
            <person name="Farmer C."/>
            <person name="Delahaunty K."/>
            <person name="Markovic C."/>
            <person name="Hall O."/>
            <person name="Minx P."/>
            <person name="Tomlinson C."/>
            <person name="Mitreva M."/>
            <person name="Nelson J."/>
            <person name="Hou S."/>
            <person name="Wollam A."/>
            <person name="Pepin K.H."/>
            <person name="Johnson M."/>
            <person name="Bhonagiri V."/>
            <person name="Nash W.E."/>
            <person name="Warren W."/>
            <person name="Chinwalla A."/>
            <person name="Mardis E.R."/>
            <person name="Wilson R.K."/>
        </authorList>
    </citation>
    <scope>NUCLEOTIDE SEQUENCE [LARGE SCALE GENOMIC DNA]</scope>
    <source>
        <strain evidence="1">DSM 14469</strain>
    </source>
</reference>
<dbReference type="AlphaFoldDB" id="C6LLR1"/>
<dbReference type="Gene3D" id="3.40.50.300">
    <property type="entry name" value="P-loop containing nucleotide triphosphate hydrolases"/>
    <property type="match status" value="1"/>
</dbReference>
<name>C6LLR1_9FIRM</name>
<dbReference type="RefSeq" id="WP_006864362.1">
    <property type="nucleotide sequence ID" value="NZ_ACCL02000032.1"/>
</dbReference>
<evidence type="ECO:0000313" key="2">
    <source>
        <dbReference type="Proteomes" id="UP000005561"/>
    </source>
</evidence>
<gene>
    <name evidence="1" type="ORF">BRYFOR_09609</name>
</gene>
<protein>
    <recommendedName>
        <fullName evidence="3">Cytidylate kinase</fullName>
    </recommendedName>
</protein>
<evidence type="ECO:0000313" key="1">
    <source>
        <dbReference type="EMBL" id="EET58452.1"/>
    </source>
</evidence>
<dbReference type="InterPro" id="IPR027417">
    <property type="entry name" value="P-loop_NTPase"/>
</dbReference>
<evidence type="ECO:0008006" key="3">
    <source>
        <dbReference type="Google" id="ProtNLM"/>
    </source>
</evidence>
<comment type="caution">
    <text evidence="1">The sequence shown here is derived from an EMBL/GenBank/DDBJ whole genome shotgun (WGS) entry which is preliminary data.</text>
</comment>
<proteinExistence type="predicted"/>
<dbReference type="STRING" id="168384.SAMN05660368_00251"/>
<dbReference type="Pfam" id="PF13189">
    <property type="entry name" value="Cytidylate_kin2"/>
    <property type="match status" value="1"/>
</dbReference>
<dbReference type="Proteomes" id="UP000005561">
    <property type="component" value="Unassembled WGS sequence"/>
</dbReference>
<organism evidence="1 2">
    <name type="scientific">Marvinbryantia formatexigens DSM 14469</name>
    <dbReference type="NCBI Taxonomy" id="478749"/>
    <lineage>
        <taxon>Bacteria</taxon>
        <taxon>Bacillati</taxon>
        <taxon>Bacillota</taxon>
        <taxon>Clostridia</taxon>
        <taxon>Lachnospirales</taxon>
        <taxon>Lachnospiraceae</taxon>
        <taxon>Marvinbryantia</taxon>
    </lineage>
</organism>
<dbReference type="eggNOG" id="COG1102">
    <property type="taxonomic scope" value="Bacteria"/>
</dbReference>
<accession>C6LLR1</accession>
<sequence>MSSKIITISREFGSGGRTIGKETAQKLGIPCYDSEIIERIALETGFDAEYIKEQGEPAACFYSRGYGVPCKAYRGGIRGARGDARKASEG</sequence>